<evidence type="ECO:0000256" key="1">
    <source>
        <dbReference type="ARBA" id="ARBA00005953"/>
    </source>
</evidence>
<dbReference type="InterPro" id="IPR050563">
    <property type="entry name" value="4-hydroxybenzoyl-CoA_TE"/>
</dbReference>
<dbReference type="Gene3D" id="3.10.129.10">
    <property type="entry name" value="Hotdog Thioesterase"/>
    <property type="match status" value="1"/>
</dbReference>
<name>A0A856MC38_9CYAN</name>
<reference evidence="3 4" key="1">
    <citation type="submission" date="2018-06" db="EMBL/GenBank/DDBJ databases">
        <title>Comparative genomics of Brasilonema spp. strains.</title>
        <authorList>
            <person name="Alvarenga D.O."/>
            <person name="Fiore M.F."/>
            <person name="Varani A.M."/>
        </authorList>
    </citation>
    <scope>NUCLEOTIDE SEQUENCE [LARGE SCALE GENOMIC DNA]</scope>
    <source>
        <strain evidence="3 4">CENA114</strain>
    </source>
</reference>
<keyword evidence="2" id="KW-0378">Hydrolase</keyword>
<dbReference type="PANTHER" id="PTHR31793">
    <property type="entry name" value="4-HYDROXYBENZOYL-COA THIOESTERASE FAMILY MEMBER"/>
    <property type="match status" value="1"/>
</dbReference>
<protein>
    <submittedName>
        <fullName evidence="3">Acyl-CoA thioesterase</fullName>
    </submittedName>
</protein>
<evidence type="ECO:0000256" key="2">
    <source>
        <dbReference type="ARBA" id="ARBA00022801"/>
    </source>
</evidence>
<dbReference type="NCBIfam" id="TIGR00051">
    <property type="entry name" value="YbgC/FadM family acyl-CoA thioesterase"/>
    <property type="match status" value="1"/>
</dbReference>
<sequence length="166" mass="18570">MSEEKSQQPQLQSTTAIDTPASSSFGNWFEYSIRVYPHHTDYAGIVWHGSYIAWLEEARVACLRAIGIEYADLVALGCDLPVVELSIRYHRPLALGATAVVRTRMAEVTGVRINWDYAIESPDKQELYVTAQVTLVAVDRERGKIMRQLPSTVMDALVRLSGSKNN</sequence>
<dbReference type="KEGG" id="bsen:DP114_06905"/>
<dbReference type="AlphaFoldDB" id="A0A856MC38"/>
<evidence type="ECO:0000313" key="3">
    <source>
        <dbReference type="EMBL" id="QDL07659.1"/>
    </source>
</evidence>
<dbReference type="PANTHER" id="PTHR31793:SF37">
    <property type="entry name" value="ACYL-COA THIOESTER HYDROLASE YBGC"/>
    <property type="match status" value="1"/>
</dbReference>
<proteinExistence type="inferred from homology"/>
<dbReference type="CDD" id="cd00586">
    <property type="entry name" value="4HBT"/>
    <property type="match status" value="1"/>
</dbReference>
<dbReference type="SUPFAM" id="SSF54637">
    <property type="entry name" value="Thioesterase/thiol ester dehydrase-isomerase"/>
    <property type="match status" value="1"/>
</dbReference>
<dbReference type="PROSITE" id="PS01328">
    <property type="entry name" value="4HBCOA_THIOESTERASE"/>
    <property type="match status" value="1"/>
</dbReference>
<dbReference type="InterPro" id="IPR006684">
    <property type="entry name" value="YbgC/YbaW"/>
</dbReference>
<keyword evidence="4" id="KW-1185">Reference proteome</keyword>
<comment type="similarity">
    <text evidence="1">Belongs to the 4-hydroxybenzoyl-CoA thioesterase family.</text>
</comment>
<dbReference type="InterPro" id="IPR029069">
    <property type="entry name" value="HotDog_dom_sf"/>
</dbReference>
<gene>
    <name evidence="3" type="ORF">DP114_06905</name>
</gene>
<dbReference type="RefSeq" id="WP_169263511.1">
    <property type="nucleotide sequence ID" value="NZ_CAWOXK010000001.1"/>
</dbReference>
<organism evidence="3 4">
    <name type="scientific">Brasilonema sennae CENA114</name>
    <dbReference type="NCBI Taxonomy" id="415709"/>
    <lineage>
        <taxon>Bacteria</taxon>
        <taxon>Bacillati</taxon>
        <taxon>Cyanobacteriota</taxon>
        <taxon>Cyanophyceae</taxon>
        <taxon>Nostocales</taxon>
        <taxon>Scytonemataceae</taxon>
        <taxon>Brasilonema</taxon>
        <taxon>Bromeliae group (in: Brasilonema)</taxon>
    </lineage>
</organism>
<accession>A0A856MC38</accession>
<dbReference type="PIRSF" id="PIRSF003230">
    <property type="entry name" value="YbgC"/>
    <property type="match status" value="1"/>
</dbReference>
<dbReference type="Pfam" id="PF13279">
    <property type="entry name" value="4HBT_2"/>
    <property type="match status" value="1"/>
</dbReference>
<dbReference type="InterPro" id="IPR008272">
    <property type="entry name" value="HB-CoA_thioesterase_AS"/>
</dbReference>
<dbReference type="GO" id="GO:0047617">
    <property type="term" value="F:fatty acyl-CoA hydrolase activity"/>
    <property type="evidence" value="ECO:0007669"/>
    <property type="project" value="TreeGrafter"/>
</dbReference>
<dbReference type="Proteomes" id="UP000503129">
    <property type="component" value="Chromosome"/>
</dbReference>
<dbReference type="EMBL" id="CP030118">
    <property type="protein sequence ID" value="QDL07659.1"/>
    <property type="molecule type" value="Genomic_DNA"/>
</dbReference>
<evidence type="ECO:0000313" key="4">
    <source>
        <dbReference type="Proteomes" id="UP000503129"/>
    </source>
</evidence>